<evidence type="ECO:0000313" key="1">
    <source>
        <dbReference type="EMBL" id="KAL2042541.1"/>
    </source>
</evidence>
<dbReference type="InterPro" id="IPR036396">
    <property type="entry name" value="Cyt_P450_sf"/>
</dbReference>
<dbReference type="Gene3D" id="1.10.630.10">
    <property type="entry name" value="Cytochrome P450"/>
    <property type="match status" value="1"/>
</dbReference>
<keyword evidence="2" id="KW-1185">Reference proteome</keyword>
<dbReference type="EMBL" id="JBEFKJ010000014">
    <property type="protein sequence ID" value="KAL2042541.1"/>
    <property type="molecule type" value="Genomic_DNA"/>
</dbReference>
<proteinExistence type="predicted"/>
<comment type="caution">
    <text evidence="1">The sequence shown here is derived from an EMBL/GenBank/DDBJ whole genome shotgun (WGS) entry which is preliminary data.</text>
</comment>
<gene>
    <name evidence="1" type="ORF">N7G274_005035</name>
</gene>
<reference evidence="1 2" key="1">
    <citation type="submission" date="2024-09" db="EMBL/GenBank/DDBJ databases">
        <title>Rethinking Asexuality: The Enigmatic Case of Functional Sexual Genes in Lepraria (Stereocaulaceae).</title>
        <authorList>
            <person name="Doellman M."/>
            <person name="Sun Y."/>
            <person name="Barcenas-Pena A."/>
            <person name="Lumbsch H.T."/>
            <person name="Grewe F."/>
        </authorList>
    </citation>
    <scope>NUCLEOTIDE SEQUENCE [LARGE SCALE GENOMIC DNA]</scope>
    <source>
        <strain evidence="1 2">Mercado 3170</strain>
    </source>
</reference>
<sequence>MWTATLRNRAPSSAKSSQELIDYLVFACWTQWLDYDLVTKFDFGQSVGFVGEGKDVGGLIQSFHDMAPMADLVAALPWLMNPSLKNPVFKRFMMPRARDKTGTGKMMKYRDDILDHRLKNRTEEGHNDFLSKLVSDTLNMASY</sequence>
<dbReference type="Proteomes" id="UP001590950">
    <property type="component" value="Unassembled WGS sequence"/>
</dbReference>
<organism evidence="1 2">
    <name type="scientific">Stereocaulon virgatum</name>
    <dbReference type="NCBI Taxonomy" id="373712"/>
    <lineage>
        <taxon>Eukaryota</taxon>
        <taxon>Fungi</taxon>
        <taxon>Dikarya</taxon>
        <taxon>Ascomycota</taxon>
        <taxon>Pezizomycotina</taxon>
        <taxon>Lecanoromycetes</taxon>
        <taxon>OSLEUM clade</taxon>
        <taxon>Lecanoromycetidae</taxon>
        <taxon>Lecanorales</taxon>
        <taxon>Lecanorineae</taxon>
        <taxon>Stereocaulaceae</taxon>
        <taxon>Stereocaulon</taxon>
    </lineage>
</organism>
<dbReference type="SUPFAM" id="SSF48264">
    <property type="entry name" value="Cytochrome P450"/>
    <property type="match status" value="1"/>
</dbReference>
<evidence type="ECO:0000313" key="2">
    <source>
        <dbReference type="Proteomes" id="UP001590950"/>
    </source>
</evidence>
<accession>A0ABR4ACF8</accession>
<name>A0ABR4ACF8_9LECA</name>
<protein>
    <submittedName>
        <fullName evidence="1">Uncharacterized protein</fullName>
    </submittedName>
</protein>